<reference evidence="1" key="1">
    <citation type="submission" date="2020-12" db="EMBL/GenBank/DDBJ databases">
        <title>WGS assembly of Carya illinoinensis cv. Pawnee.</title>
        <authorList>
            <person name="Platts A."/>
            <person name="Shu S."/>
            <person name="Wright S."/>
            <person name="Barry K."/>
            <person name="Edger P."/>
            <person name="Pires J.C."/>
            <person name="Schmutz J."/>
        </authorList>
    </citation>
    <scope>NUCLEOTIDE SEQUENCE</scope>
    <source>
        <tissue evidence="1">Leaf</tissue>
    </source>
</reference>
<dbReference type="PANTHER" id="PTHR33509">
    <property type="entry name" value="LATE EMBRYOGENIS ABUNDANT PROTEIN 2-RELATED"/>
    <property type="match status" value="1"/>
</dbReference>
<dbReference type="InterPro" id="IPR004926">
    <property type="entry name" value="LEA_3a"/>
</dbReference>
<dbReference type="EMBL" id="CM031825">
    <property type="protein sequence ID" value="KAG6733148.1"/>
    <property type="molecule type" value="Genomic_DNA"/>
</dbReference>
<dbReference type="Proteomes" id="UP000811609">
    <property type="component" value="Chromosome 1"/>
</dbReference>
<name>A0A8T1RQR8_CARIL</name>
<dbReference type="PANTHER" id="PTHR33509:SF21">
    <property type="entry name" value="OS02G0564600 PROTEIN"/>
    <property type="match status" value="1"/>
</dbReference>
<keyword evidence="3" id="KW-1185">Reference proteome</keyword>
<evidence type="ECO:0000313" key="2">
    <source>
        <dbReference type="EMBL" id="KAG6733148.1"/>
    </source>
</evidence>
<reference evidence="2" key="2">
    <citation type="submission" date="2021-01" db="EMBL/GenBank/DDBJ databases">
        <authorList>
            <person name="Lovell J.T."/>
            <person name="Bentley N."/>
            <person name="Bhattarai G."/>
            <person name="Jenkins J.W."/>
            <person name="Sreedasyam A."/>
            <person name="Alarcon Y."/>
            <person name="Bock C."/>
            <person name="Boston L."/>
            <person name="Carlson J."/>
            <person name="Cervantes K."/>
            <person name="Clermont K."/>
            <person name="Krom N."/>
            <person name="Kubenka K."/>
            <person name="Mamidi S."/>
            <person name="Mattison C."/>
            <person name="Monteros M."/>
            <person name="Pisani C."/>
            <person name="Plott C."/>
            <person name="Rajasekar S."/>
            <person name="Rhein H.S."/>
            <person name="Rohla C."/>
            <person name="Song M."/>
            <person name="Hilaire R.S."/>
            <person name="Shu S."/>
            <person name="Wells L."/>
            <person name="Wang X."/>
            <person name="Webber J."/>
            <person name="Heerema R.J."/>
            <person name="Klein P."/>
            <person name="Conner P."/>
            <person name="Grauke L."/>
            <person name="Grimwood J."/>
            <person name="Schmutz J."/>
            <person name="Randall J.J."/>
        </authorList>
    </citation>
    <scope>NUCLEOTIDE SEQUENCE</scope>
    <source>
        <tissue evidence="2">Leaf</tissue>
    </source>
</reference>
<dbReference type="Pfam" id="PF03242">
    <property type="entry name" value="LEA_3a"/>
    <property type="match status" value="1"/>
</dbReference>
<dbReference type="AlphaFoldDB" id="A0A8T1RQR8"/>
<sequence length="93" mass="10400">MAKVPIKGTLLLMSRRSYSVAVVNAKVHQPVVTAMRKAAESGSTAVAAEQTKEISWMRDPKSGNWIPESHFDDIDVAELRERLLPRPKEETLK</sequence>
<evidence type="ECO:0008006" key="4">
    <source>
        <dbReference type="Google" id="ProtNLM"/>
    </source>
</evidence>
<dbReference type="OrthoDB" id="780319at2759"/>
<gene>
    <name evidence="1" type="ORF">CIPAW_01G212000</name>
    <name evidence="2" type="ORF">I3842_01G212200</name>
</gene>
<proteinExistence type="predicted"/>
<evidence type="ECO:0000313" key="3">
    <source>
        <dbReference type="Proteomes" id="UP000811609"/>
    </source>
</evidence>
<evidence type="ECO:0000313" key="1">
    <source>
        <dbReference type="EMBL" id="KAG6668995.1"/>
    </source>
</evidence>
<accession>A0A8T1RQR8</accession>
<dbReference type="EMBL" id="CM031809">
    <property type="protein sequence ID" value="KAG6668995.1"/>
    <property type="molecule type" value="Genomic_DNA"/>
</dbReference>
<dbReference type="Proteomes" id="UP000811246">
    <property type="component" value="Chromosome 1"/>
</dbReference>
<organism evidence="1 3">
    <name type="scientific">Carya illinoinensis</name>
    <name type="common">Pecan</name>
    <dbReference type="NCBI Taxonomy" id="32201"/>
    <lineage>
        <taxon>Eukaryota</taxon>
        <taxon>Viridiplantae</taxon>
        <taxon>Streptophyta</taxon>
        <taxon>Embryophyta</taxon>
        <taxon>Tracheophyta</taxon>
        <taxon>Spermatophyta</taxon>
        <taxon>Magnoliopsida</taxon>
        <taxon>eudicotyledons</taxon>
        <taxon>Gunneridae</taxon>
        <taxon>Pentapetalae</taxon>
        <taxon>rosids</taxon>
        <taxon>fabids</taxon>
        <taxon>Fagales</taxon>
        <taxon>Juglandaceae</taxon>
        <taxon>Carya</taxon>
    </lineage>
</organism>
<protein>
    <recommendedName>
        <fullName evidence="4">Late embryogenesis abundant protein</fullName>
    </recommendedName>
</protein>
<comment type="caution">
    <text evidence="1">The sequence shown here is derived from an EMBL/GenBank/DDBJ whole genome shotgun (WGS) entry which is preliminary data.</text>
</comment>